<feature type="compositionally biased region" description="Basic and acidic residues" evidence="3">
    <location>
        <begin position="158"/>
        <end position="175"/>
    </location>
</feature>
<dbReference type="EMBL" id="CANTFM010000142">
    <property type="protein sequence ID" value="CAI5713136.1"/>
    <property type="molecule type" value="Genomic_DNA"/>
</dbReference>
<feature type="region of interest" description="Disordered" evidence="3">
    <location>
        <begin position="144"/>
        <end position="180"/>
    </location>
</feature>
<comment type="similarity">
    <text evidence="1 2">Belongs to the endosulfine family.</text>
</comment>
<dbReference type="GO" id="GO:0005737">
    <property type="term" value="C:cytoplasm"/>
    <property type="evidence" value="ECO:0007669"/>
    <property type="project" value="TreeGrafter"/>
</dbReference>
<protein>
    <submittedName>
        <fullName evidence="4">Uncharacterized protein</fullName>
    </submittedName>
</protein>
<evidence type="ECO:0000313" key="4">
    <source>
        <dbReference type="EMBL" id="CAI5713136.1"/>
    </source>
</evidence>
<evidence type="ECO:0000313" key="5">
    <source>
        <dbReference type="Proteomes" id="UP001162029"/>
    </source>
</evidence>
<proteinExistence type="inferred from homology"/>
<evidence type="ECO:0000256" key="1">
    <source>
        <dbReference type="ARBA" id="ARBA00010520"/>
    </source>
</evidence>
<comment type="caution">
    <text evidence="4">The sequence shown here is derived from an EMBL/GenBank/DDBJ whole genome shotgun (WGS) entry which is preliminary data.</text>
</comment>
<dbReference type="InterPro" id="IPR006760">
    <property type="entry name" value="Endosulphine"/>
</dbReference>
<name>A0AAV0T2M5_9STRA</name>
<sequence>MDYRQLQSQPGMARLNGSNRAAWNAMDLEIGAHAPALRERKRYDSADDAMKKAAARATSRYQTPEPTLIPSRERPLSPAQLGQSVFFSAMNSGTFTTNVATLRNEPLVDKDDTDMEDVNDVEPAREEAVSSPTVTANRRLQFASMSPSRAGKYGALENTKKPNRRDLLEQQEKKSSVAHAGEKIQQISGGSDYGKLSAAHVLIRRKLKERKRFDSADYAMEKQGQQTDVPAEIAANPAASDTAASRYSTIGTSQATINHQVKHIKLSETPSGPVASPAVANAAQAALAARAACYAGLKNGNTMSDKKNILSQGALDRYGLDKSATSLGAAAARNLVLQRKLAERKIFDSADHFKEAT</sequence>
<evidence type="ECO:0000256" key="2">
    <source>
        <dbReference type="RuleBase" id="RU363120"/>
    </source>
</evidence>
<dbReference type="GO" id="GO:0004864">
    <property type="term" value="F:protein phosphatase inhibitor activity"/>
    <property type="evidence" value="ECO:0007669"/>
    <property type="project" value="TreeGrafter"/>
</dbReference>
<accession>A0AAV0T2M5</accession>
<dbReference type="AlphaFoldDB" id="A0AAV0T2M5"/>
<reference evidence="4" key="1">
    <citation type="submission" date="2022-12" db="EMBL/GenBank/DDBJ databases">
        <authorList>
            <person name="Webb A."/>
        </authorList>
    </citation>
    <scope>NUCLEOTIDE SEQUENCE</scope>
    <source>
        <strain evidence="4">Pd1</strain>
    </source>
</reference>
<organism evidence="4 5">
    <name type="scientific">Peronospora destructor</name>
    <dbReference type="NCBI Taxonomy" id="86335"/>
    <lineage>
        <taxon>Eukaryota</taxon>
        <taxon>Sar</taxon>
        <taxon>Stramenopiles</taxon>
        <taxon>Oomycota</taxon>
        <taxon>Peronosporomycetes</taxon>
        <taxon>Peronosporales</taxon>
        <taxon>Peronosporaceae</taxon>
        <taxon>Peronospora</taxon>
    </lineage>
</organism>
<dbReference type="Proteomes" id="UP001162029">
    <property type="component" value="Unassembled WGS sequence"/>
</dbReference>
<dbReference type="Pfam" id="PF04667">
    <property type="entry name" value="Endosulfine"/>
    <property type="match status" value="1"/>
</dbReference>
<dbReference type="PANTHER" id="PTHR10358">
    <property type="entry name" value="ENDOSULFINE"/>
    <property type="match status" value="1"/>
</dbReference>
<keyword evidence="5" id="KW-1185">Reference proteome</keyword>
<gene>
    <name evidence="4" type="ORF">PDE001_LOCUS912</name>
</gene>
<dbReference type="PANTHER" id="PTHR10358:SF6">
    <property type="entry name" value="ENDOSULFINE, ISOFORM A"/>
    <property type="match status" value="1"/>
</dbReference>
<feature type="region of interest" description="Disordered" evidence="3">
    <location>
        <begin position="55"/>
        <end position="75"/>
    </location>
</feature>
<evidence type="ECO:0000256" key="3">
    <source>
        <dbReference type="SAM" id="MobiDB-lite"/>
    </source>
</evidence>